<dbReference type="RefSeq" id="WP_190766522.1">
    <property type="nucleotide sequence ID" value="NZ_JACXLD010000011.1"/>
</dbReference>
<dbReference type="Proteomes" id="UP000610558">
    <property type="component" value="Unassembled WGS sequence"/>
</dbReference>
<gene>
    <name evidence="2" type="ORF">IB286_13820</name>
</gene>
<organism evidence="2 3">
    <name type="scientific">Spongiibacter pelagi</name>
    <dbReference type="NCBI Taxonomy" id="2760804"/>
    <lineage>
        <taxon>Bacteria</taxon>
        <taxon>Pseudomonadati</taxon>
        <taxon>Pseudomonadota</taxon>
        <taxon>Gammaproteobacteria</taxon>
        <taxon>Cellvibrionales</taxon>
        <taxon>Spongiibacteraceae</taxon>
        <taxon>Spongiibacter</taxon>
    </lineage>
</organism>
<sequence length="471" mass="52881">MIAKIFQTRSGSSGANTVSYALGHTDKKDERSTEKCHFLTSNLLTVHNSELTFDIDESAGNMQLNPSSNQGIDNSSIFDQFNEFASQNSRVQNPYWHAMISYAPEDESKLDHLILTRSAKQFMEDMGFSNCAWIAAVHRDTEHTHIHFAACTVQNLPGNPVVKQWNDFERAVTSVRQIEVDFGLQYTPSPVEGKQLDGKTRKITGNEIRQIVDFCVNETLQQTQKQDAGPGSRMSSRLETFVAKLADFGVDVQFQFKEGRPTGISYSRDERSWSGGKLGGGGRFSLPGLHNRGIQYCHSDKGFCEKTTSDSKIRRHHSTPIAPVRFLADNKLDSQISIQAQEASTSSSESHCLLKMDFPYEFAPRLNSLPSKPHYAEAKANHISGYWRLEIPRSVANRNTWYELDELLRKIKKQLAEQELTEQIQRAKSISLISRGLPPGQDLRYCAPNPGFIASVKRDPSKVATGGLFWV</sequence>
<evidence type="ECO:0000313" key="2">
    <source>
        <dbReference type="EMBL" id="MBD2860078.1"/>
    </source>
</evidence>
<dbReference type="EMBL" id="JACXLD010000011">
    <property type="protein sequence ID" value="MBD2860078.1"/>
    <property type="molecule type" value="Genomic_DNA"/>
</dbReference>
<reference evidence="2" key="1">
    <citation type="submission" date="2020-09" db="EMBL/GenBank/DDBJ databases">
        <authorList>
            <person name="Yoon J.-W."/>
        </authorList>
    </citation>
    <scope>NUCLEOTIDE SEQUENCE</scope>
    <source>
        <strain evidence="2">KMU-158</strain>
    </source>
</reference>
<evidence type="ECO:0000313" key="3">
    <source>
        <dbReference type="Proteomes" id="UP000610558"/>
    </source>
</evidence>
<evidence type="ECO:0000259" key="1">
    <source>
        <dbReference type="Pfam" id="PF03432"/>
    </source>
</evidence>
<accession>A0A927C4M2</accession>
<dbReference type="AlphaFoldDB" id="A0A927C4M2"/>
<protein>
    <submittedName>
        <fullName evidence="2">Relaxase/mobilization nuclease domain-containing protein</fullName>
    </submittedName>
</protein>
<comment type="caution">
    <text evidence="2">The sequence shown here is derived from an EMBL/GenBank/DDBJ whole genome shotgun (WGS) entry which is preliminary data.</text>
</comment>
<dbReference type="InterPro" id="IPR005094">
    <property type="entry name" value="Endonuclease_MobA/VirD2"/>
</dbReference>
<dbReference type="Pfam" id="PF03432">
    <property type="entry name" value="Relaxase"/>
    <property type="match status" value="1"/>
</dbReference>
<proteinExistence type="predicted"/>
<name>A0A927C4M2_9GAMM</name>
<feature type="domain" description="MobA/VirD2-like nuclease" evidence="1">
    <location>
        <begin position="67"/>
        <end position="184"/>
    </location>
</feature>
<keyword evidence="3" id="KW-1185">Reference proteome</keyword>